<keyword evidence="3" id="KW-1185">Reference proteome</keyword>
<protein>
    <submittedName>
        <fullName evidence="2">DUF4430 domain-containing protein</fullName>
    </submittedName>
</protein>
<evidence type="ECO:0000313" key="3">
    <source>
        <dbReference type="Proteomes" id="UP000729290"/>
    </source>
</evidence>
<sequence>MNRKKTYLAGVVLVILCILAAVLYTQSRPETTEGQKALSVIVIHGDGSEKTFDYTTDAQYLGQVLEEQQLASGTEGPYGTFITTVDGETADETKEQWWCITKEGEMISTSADEAPVSDGDQYELTLKEGY</sequence>
<reference evidence="2 3" key="1">
    <citation type="journal article" date="2021" name="Sci. Rep.">
        <title>The distribution of antibiotic resistance genes in chicken gut microbiota commensals.</title>
        <authorList>
            <person name="Juricova H."/>
            <person name="Matiasovicova J."/>
            <person name="Kubasova T."/>
            <person name="Cejkova D."/>
            <person name="Rychlik I."/>
        </authorList>
    </citation>
    <scope>NUCLEOTIDE SEQUENCE [LARGE SCALE GENOMIC DNA]</scope>
    <source>
        <strain evidence="2 3">An431b</strain>
    </source>
</reference>
<proteinExistence type="predicted"/>
<dbReference type="Pfam" id="PF14478">
    <property type="entry name" value="DUF4430"/>
    <property type="match status" value="1"/>
</dbReference>
<evidence type="ECO:0000313" key="2">
    <source>
        <dbReference type="EMBL" id="MBM6877478.1"/>
    </source>
</evidence>
<dbReference type="Gene3D" id="2.170.130.30">
    <property type="match status" value="1"/>
</dbReference>
<name>A0ABS2GA87_9FIRM</name>
<evidence type="ECO:0000259" key="1">
    <source>
        <dbReference type="Pfam" id="PF14478"/>
    </source>
</evidence>
<dbReference type="EMBL" id="JACSNV010000005">
    <property type="protein sequence ID" value="MBM6877478.1"/>
    <property type="molecule type" value="Genomic_DNA"/>
</dbReference>
<organism evidence="2 3">
    <name type="scientific">Anaerotignum lactatifermentans</name>
    <dbReference type="NCBI Taxonomy" id="160404"/>
    <lineage>
        <taxon>Bacteria</taxon>
        <taxon>Bacillati</taxon>
        <taxon>Bacillota</taxon>
        <taxon>Clostridia</taxon>
        <taxon>Lachnospirales</taxon>
        <taxon>Anaerotignaceae</taxon>
        <taxon>Anaerotignum</taxon>
    </lineage>
</organism>
<gene>
    <name evidence="2" type="ORF">H9X83_04830</name>
</gene>
<accession>A0ABS2GA87</accession>
<dbReference type="InterPro" id="IPR027954">
    <property type="entry name" value="Transcobalamin-like_C"/>
</dbReference>
<feature type="domain" description="Transcobalamin-like C-terminal" evidence="1">
    <location>
        <begin position="63"/>
        <end position="126"/>
    </location>
</feature>
<dbReference type="RefSeq" id="WP_205133491.1">
    <property type="nucleotide sequence ID" value="NZ_JACSNT010000006.1"/>
</dbReference>
<comment type="caution">
    <text evidence="2">The sequence shown here is derived from an EMBL/GenBank/DDBJ whole genome shotgun (WGS) entry which is preliminary data.</text>
</comment>
<dbReference type="Proteomes" id="UP000729290">
    <property type="component" value="Unassembled WGS sequence"/>
</dbReference>